<name>A0ABQ9GYC7_9NEOP</name>
<evidence type="ECO:0000313" key="7">
    <source>
        <dbReference type="Proteomes" id="UP001159363"/>
    </source>
</evidence>
<evidence type="ECO:0000256" key="4">
    <source>
        <dbReference type="ARBA" id="ARBA00022833"/>
    </source>
</evidence>
<comment type="caution">
    <text evidence="6">The sequence shown here is derived from an EMBL/GenBank/DDBJ whole genome shotgun (WGS) entry which is preliminary data.</text>
</comment>
<evidence type="ECO:0000313" key="6">
    <source>
        <dbReference type="EMBL" id="KAJ8877039.1"/>
    </source>
</evidence>
<keyword evidence="2" id="KW-0479">Metal-binding</keyword>
<dbReference type="SUPFAM" id="SSF140996">
    <property type="entry name" value="Hermes dimerisation domain"/>
    <property type="match status" value="1"/>
</dbReference>
<comment type="subcellular location">
    <subcellularLocation>
        <location evidence="1">Nucleus</location>
    </subcellularLocation>
</comment>
<evidence type="ECO:0000256" key="3">
    <source>
        <dbReference type="ARBA" id="ARBA00022771"/>
    </source>
</evidence>
<keyword evidence="5" id="KW-0539">Nucleus</keyword>
<keyword evidence="4" id="KW-0862">Zinc</keyword>
<organism evidence="6 7">
    <name type="scientific">Dryococelus australis</name>
    <dbReference type="NCBI Taxonomy" id="614101"/>
    <lineage>
        <taxon>Eukaryota</taxon>
        <taxon>Metazoa</taxon>
        <taxon>Ecdysozoa</taxon>
        <taxon>Arthropoda</taxon>
        <taxon>Hexapoda</taxon>
        <taxon>Insecta</taxon>
        <taxon>Pterygota</taxon>
        <taxon>Neoptera</taxon>
        <taxon>Polyneoptera</taxon>
        <taxon>Phasmatodea</taxon>
        <taxon>Verophasmatodea</taxon>
        <taxon>Anareolatae</taxon>
        <taxon>Phasmatidae</taxon>
        <taxon>Eurycanthinae</taxon>
        <taxon>Dryococelus</taxon>
    </lineage>
</organism>
<proteinExistence type="predicted"/>
<dbReference type="PANTHER" id="PTHR46481:SF10">
    <property type="entry name" value="ZINC FINGER BED DOMAIN-CONTAINING PROTEIN 39"/>
    <property type="match status" value="1"/>
</dbReference>
<evidence type="ECO:0000256" key="1">
    <source>
        <dbReference type="ARBA" id="ARBA00004123"/>
    </source>
</evidence>
<sequence>MHFVNPKKMSAGQRNQLDNHIFKLFTLDFQPFSIVEDKGYSNYCKVLNPTYTLPSRKMIISALNVESYLDVTSHYINKSFELKSLLLQCSSMPVTHTSVSLAEEIRSITDKYNISNKVLAVVTDNANNIKVVKPLIDKIKTIVSHFKRSCAAMEKLVSAQKTAGRNPKKLIHDVPIRWNSKYYMVQRLSELQDVVKTTLVLINKGIPVLTDEEWLTCKDLTSVLKPFEEVMEQISEEKYVTGSIVIVLVNGLTIVCDK</sequence>
<evidence type="ECO:0000256" key="2">
    <source>
        <dbReference type="ARBA" id="ARBA00022723"/>
    </source>
</evidence>
<gene>
    <name evidence="6" type="ORF">PR048_021491</name>
</gene>
<keyword evidence="7" id="KW-1185">Reference proteome</keyword>
<protein>
    <recommendedName>
        <fullName evidence="8">Zinc finger BED domain-containing protein 4</fullName>
    </recommendedName>
</protein>
<evidence type="ECO:0008006" key="8">
    <source>
        <dbReference type="Google" id="ProtNLM"/>
    </source>
</evidence>
<accession>A0ABQ9GYC7</accession>
<dbReference type="SUPFAM" id="SSF53098">
    <property type="entry name" value="Ribonuclease H-like"/>
    <property type="match status" value="1"/>
</dbReference>
<dbReference type="InterPro" id="IPR052035">
    <property type="entry name" value="ZnF_BED_domain_contain"/>
</dbReference>
<dbReference type="EMBL" id="JARBHB010000008">
    <property type="protein sequence ID" value="KAJ8877039.1"/>
    <property type="molecule type" value="Genomic_DNA"/>
</dbReference>
<keyword evidence="3" id="KW-0863">Zinc-finger</keyword>
<dbReference type="PANTHER" id="PTHR46481">
    <property type="entry name" value="ZINC FINGER BED DOMAIN-CONTAINING PROTEIN 4"/>
    <property type="match status" value="1"/>
</dbReference>
<reference evidence="6 7" key="1">
    <citation type="submission" date="2023-02" db="EMBL/GenBank/DDBJ databases">
        <title>LHISI_Scaffold_Assembly.</title>
        <authorList>
            <person name="Stuart O.P."/>
            <person name="Cleave R."/>
            <person name="Magrath M.J.L."/>
            <person name="Mikheyev A.S."/>
        </authorList>
    </citation>
    <scope>NUCLEOTIDE SEQUENCE [LARGE SCALE GENOMIC DNA]</scope>
    <source>
        <strain evidence="6">Daus_M_001</strain>
        <tissue evidence="6">Leg muscle</tissue>
    </source>
</reference>
<dbReference type="InterPro" id="IPR012337">
    <property type="entry name" value="RNaseH-like_sf"/>
</dbReference>
<evidence type="ECO:0000256" key="5">
    <source>
        <dbReference type="ARBA" id="ARBA00023242"/>
    </source>
</evidence>
<dbReference type="Proteomes" id="UP001159363">
    <property type="component" value="Chromosome 7"/>
</dbReference>